<reference evidence="2 3" key="1">
    <citation type="journal article" date="2019" name="Int. J. Syst. Evol. Microbiol.">
        <title>The Global Catalogue of Microorganisms (GCM) 10K type strain sequencing project: providing services to taxonomists for standard genome sequencing and annotation.</title>
        <authorList>
            <consortium name="The Broad Institute Genomics Platform"/>
            <consortium name="The Broad Institute Genome Sequencing Center for Infectious Disease"/>
            <person name="Wu L."/>
            <person name="Ma J."/>
        </authorList>
    </citation>
    <scope>NUCLEOTIDE SEQUENCE [LARGE SCALE GENOMIC DNA]</scope>
    <source>
        <strain evidence="2 3">JCM 16114</strain>
    </source>
</reference>
<protein>
    <recommendedName>
        <fullName evidence="4">Secreted protein</fullName>
    </recommendedName>
</protein>
<accession>A0ABN3D3Y3</accession>
<feature type="region of interest" description="Disordered" evidence="1">
    <location>
        <begin position="56"/>
        <end position="81"/>
    </location>
</feature>
<organism evidence="2 3">
    <name type="scientific">Nonomuraea monospora</name>
    <dbReference type="NCBI Taxonomy" id="568818"/>
    <lineage>
        <taxon>Bacteria</taxon>
        <taxon>Bacillati</taxon>
        <taxon>Actinomycetota</taxon>
        <taxon>Actinomycetes</taxon>
        <taxon>Streptosporangiales</taxon>
        <taxon>Streptosporangiaceae</taxon>
        <taxon>Nonomuraea</taxon>
    </lineage>
</organism>
<evidence type="ECO:0000313" key="3">
    <source>
        <dbReference type="Proteomes" id="UP001499843"/>
    </source>
</evidence>
<proteinExistence type="predicted"/>
<keyword evidence="3" id="KW-1185">Reference proteome</keyword>
<evidence type="ECO:0000256" key="1">
    <source>
        <dbReference type="SAM" id="MobiDB-lite"/>
    </source>
</evidence>
<sequence>MSVAFVLVWPSQSAMVEVSTPACSSAIAAVWRKVCGVTCLDARVVQVRAATGTYLASRSATASRLRRPPVRLGNSGSAGAA</sequence>
<dbReference type="Proteomes" id="UP001499843">
    <property type="component" value="Unassembled WGS sequence"/>
</dbReference>
<name>A0ABN3D3Y3_9ACTN</name>
<evidence type="ECO:0000313" key="2">
    <source>
        <dbReference type="EMBL" id="GAA2216523.1"/>
    </source>
</evidence>
<comment type="caution">
    <text evidence="2">The sequence shown here is derived from an EMBL/GenBank/DDBJ whole genome shotgun (WGS) entry which is preliminary data.</text>
</comment>
<dbReference type="EMBL" id="BAAAQX010000073">
    <property type="protein sequence ID" value="GAA2216523.1"/>
    <property type="molecule type" value="Genomic_DNA"/>
</dbReference>
<gene>
    <name evidence="2" type="ORF">GCM10009850_119920</name>
</gene>
<evidence type="ECO:0008006" key="4">
    <source>
        <dbReference type="Google" id="ProtNLM"/>
    </source>
</evidence>